<reference evidence="2 3" key="1">
    <citation type="submission" date="2024-09" db="EMBL/GenBank/DDBJ databases">
        <authorList>
            <person name="Sun Q."/>
            <person name="Mori K."/>
        </authorList>
    </citation>
    <scope>NUCLEOTIDE SEQUENCE [LARGE SCALE GENOMIC DNA]</scope>
    <source>
        <strain evidence="2 3">TISTR 2452</strain>
    </source>
</reference>
<proteinExistence type="predicted"/>
<name>A0ABV5KIK2_9BACL</name>
<evidence type="ECO:0000313" key="2">
    <source>
        <dbReference type="EMBL" id="MFB9324994.1"/>
    </source>
</evidence>
<comment type="caution">
    <text evidence="2">The sequence shown here is derived from an EMBL/GenBank/DDBJ whole genome shotgun (WGS) entry which is preliminary data.</text>
</comment>
<protein>
    <recommendedName>
        <fullName evidence="4">WXG100 family type VII secretion target</fullName>
    </recommendedName>
</protein>
<gene>
    <name evidence="2" type="ORF">ACFFSY_03545</name>
</gene>
<keyword evidence="3" id="KW-1185">Reference proteome</keyword>
<accession>A0ABV5KIK2</accession>
<organism evidence="2 3">
    <name type="scientific">Paenibacillus aurantiacus</name>
    <dbReference type="NCBI Taxonomy" id="1936118"/>
    <lineage>
        <taxon>Bacteria</taxon>
        <taxon>Bacillati</taxon>
        <taxon>Bacillota</taxon>
        <taxon>Bacilli</taxon>
        <taxon>Bacillales</taxon>
        <taxon>Paenibacillaceae</taxon>
        <taxon>Paenibacillus</taxon>
    </lineage>
</organism>
<evidence type="ECO:0000313" key="3">
    <source>
        <dbReference type="Proteomes" id="UP001589747"/>
    </source>
</evidence>
<dbReference type="Proteomes" id="UP001589747">
    <property type="component" value="Unassembled WGS sequence"/>
</dbReference>
<feature type="region of interest" description="Disordered" evidence="1">
    <location>
        <begin position="151"/>
        <end position="173"/>
    </location>
</feature>
<evidence type="ECO:0008006" key="4">
    <source>
        <dbReference type="Google" id="ProtNLM"/>
    </source>
</evidence>
<evidence type="ECO:0000256" key="1">
    <source>
        <dbReference type="SAM" id="MobiDB-lite"/>
    </source>
</evidence>
<sequence>MTLLYVDRGKLRGNADTVKKIGGKVKTIGSDLAEIGRNLDWDIRSKEQIDRIIKTVTADLEEQTGILQRMESFLAEAIQAYDKLDEGQMQKLDGILTGTTITPGNRNDLSDIFKWFAGSPFLPILISNPQLRAALLSQQVTQSNLLNARSDAGASAGQAESGGKSSSATAQPGYELSDTGVDAYLAKAVASDEEGIAQGEASAHAGRAAAEYEYETSLWTDENKFNPAISVGAGARVSAGEAEASGSIGNDKVAVTGGAKANVLSAEADAGVEFNIAKGEVNAHAGAHASVVSGELSTGFQVLGYEIELTGSGHAVGVGAQAEIGRDNGKFKIGAKASAFLGLGFEVSIGKK</sequence>
<dbReference type="EMBL" id="JBHMDO010000008">
    <property type="protein sequence ID" value="MFB9324994.1"/>
    <property type="molecule type" value="Genomic_DNA"/>
</dbReference>
<dbReference type="RefSeq" id="WP_377489977.1">
    <property type="nucleotide sequence ID" value="NZ_JBHMDO010000008.1"/>
</dbReference>
<feature type="compositionally biased region" description="Low complexity" evidence="1">
    <location>
        <begin position="151"/>
        <end position="168"/>
    </location>
</feature>